<organism>
    <name type="scientific">Ixodes scapularis</name>
    <name type="common">Black-legged tick</name>
    <name type="synonym">Deer tick</name>
    <dbReference type="NCBI Taxonomy" id="6945"/>
    <lineage>
        <taxon>Eukaryota</taxon>
        <taxon>Metazoa</taxon>
        <taxon>Ecdysozoa</taxon>
        <taxon>Arthropoda</taxon>
        <taxon>Chelicerata</taxon>
        <taxon>Arachnida</taxon>
        <taxon>Acari</taxon>
        <taxon>Parasitiformes</taxon>
        <taxon>Ixodida</taxon>
        <taxon>Ixodoidea</taxon>
        <taxon>Ixodidae</taxon>
        <taxon>Ixodinae</taxon>
        <taxon>Ixodes</taxon>
    </lineage>
</organism>
<dbReference type="EMBL" id="DS733224">
    <property type="protein sequence ID" value="EEC07088.1"/>
    <property type="molecule type" value="Genomic_DNA"/>
</dbReference>
<dbReference type="VEuPathDB" id="VectorBase:ISCW006268"/>
<reference evidence="2" key="2">
    <citation type="submission" date="2020-05" db="UniProtKB">
        <authorList>
            <consortium name="EnsemblMetazoa"/>
        </authorList>
    </citation>
    <scope>IDENTIFICATION</scope>
    <source>
        <strain evidence="2">wikel</strain>
    </source>
</reference>
<name>B7PKG6_IXOSC</name>
<dbReference type="Proteomes" id="UP000001555">
    <property type="component" value="Unassembled WGS sequence"/>
</dbReference>
<dbReference type="AlphaFoldDB" id="B7PKG6"/>
<reference evidence="1 3" key="1">
    <citation type="submission" date="2008-03" db="EMBL/GenBank/DDBJ databases">
        <title>Annotation of Ixodes scapularis.</title>
        <authorList>
            <consortium name="Ixodes scapularis Genome Project Consortium"/>
            <person name="Caler E."/>
            <person name="Hannick L.I."/>
            <person name="Bidwell S."/>
            <person name="Joardar V."/>
            <person name="Thiagarajan M."/>
            <person name="Amedeo P."/>
            <person name="Galinsky K.J."/>
            <person name="Schobel S."/>
            <person name="Inman J."/>
            <person name="Hostetler J."/>
            <person name="Miller J."/>
            <person name="Hammond M."/>
            <person name="Megy K."/>
            <person name="Lawson D."/>
            <person name="Kodira C."/>
            <person name="Sutton G."/>
            <person name="Meyer J."/>
            <person name="Hill C.A."/>
            <person name="Birren B."/>
            <person name="Nene V."/>
            <person name="Collins F."/>
            <person name="Alarcon-Chaidez F."/>
            <person name="Wikel S."/>
            <person name="Strausberg R."/>
        </authorList>
    </citation>
    <scope>NUCLEOTIDE SEQUENCE [LARGE SCALE GENOMIC DNA]</scope>
    <source>
        <strain evidence="3">Wikel</strain>
        <strain evidence="1">Wikel colony</strain>
    </source>
</reference>
<dbReference type="EMBL" id="ABJB010434291">
    <property type="status" value="NOT_ANNOTATED_CDS"/>
    <property type="molecule type" value="Genomic_DNA"/>
</dbReference>
<protein>
    <submittedName>
        <fullName evidence="1 2">Uncharacterized protein</fullName>
    </submittedName>
</protein>
<dbReference type="EMBL" id="ABJB010417350">
    <property type="status" value="NOT_ANNOTATED_CDS"/>
    <property type="molecule type" value="Genomic_DNA"/>
</dbReference>
<dbReference type="VEuPathDB" id="VectorBase:ISCI006268"/>
<accession>B7PKG6</accession>
<dbReference type="HOGENOM" id="CLU_2673843_0_0_1"/>
<proteinExistence type="predicted"/>
<keyword evidence="3" id="KW-1185">Reference proteome</keyword>
<dbReference type="EnsemblMetazoa" id="ISCW006268-RA">
    <property type="protein sequence ID" value="ISCW006268-PA"/>
    <property type="gene ID" value="ISCW006268"/>
</dbReference>
<dbReference type="InParanoid" id="B7PKG6"/>
<sequence>MDWASSRTLVPAYHFKGRPSCGAASMAAGMASGTLRWGPLSPQHLQIPTRSVKVLPSLKFLRAKVEIQSKILQRL</sequence>
<gene>
    <name evidence="1" type="ORF">IscW_ISCW006268</name>
</gene>
<dbReference type="PaxDb" id="6945-B7PKG6"/>
<evidence type="ECO:0000313" key="1">
    <source>
        <dbReference type="EMBL" id="EEC07088.1"/>
    </source>
</evidence>
<evidence type="ECO:0000313" key="2">
    <source>
        <dbReference type="EnsemblMetazoa" id="ISCW006268-PA"/>
    </source>
</evidence>
<evidence type="ECO:0000313" key="3">
    <source>
        <dbReference type="Proteomes" id="UP000001555"/>
    </source>
</evidence>